<dbReference type="eggNOG" id="arCOG00636">
    <property type="taxonomic scope" value="Archaea"/>
</dbReference>
<dbReference type="Gene3D" id="3.90.650.10">
    <property type="entry name" value="PurM-like C-terminal domain"/>
    <property type="match status" value="1"/>
</dbReference>
<dbReference type="KEGG" id="ppac:PAP_02660"/>
<dbReference type="HOGENOM" id="CLU_041631_0_0_2"/>
<evidence type="ECO:0000313" key="5">
    <source>
        <dbReference type="Proteomes" id="UP000027981"/>
    </source>
</evidence>
<dbReference type="RefSeq" id="WP_048164567.1">
    <property type="nucleotide sequence ID" value="NZ_CP006019.1"/>
</dbReference>
<dbReference type="InterPro" id="IPR010918">
    <property type="entry name" value="PurM-like_C_dom"/>
</dbReference>
<dbReference type="PIRSF" id="PIRSF005644">
    <property type="entry name" value="Hdrgns_mtr_HypE"/>
    <property type="match status" value="1"/>
</dbReference>
<comment type="similarity">
    <text evidence="1">Belongs to the HypE family.</text>
</comment>
<accession>A0A075LQH3</accession>
<proteinExistence type="inferred from homology"/>
<dbReference type="InterPro" id="IPR036676">
    <property type="entry name" value="PurM-like_C_sf"/>
</dbReference>
<keyword evidence="5" id="KW-1185">Reference proteome</keyword>
<gene>
    <name evidence="4" type="ORF">PAP_02660</name>
</gene>
<protein>
    <submittedName>
        <fullName evidence="4">Hydrogenase assembly protein HupF</fullName>
    </submittedName>
</protein>
<dbReference type="InterPro" id="IPR036921">
    <property type="entry name" value="PurM-like_N_sf"/>
</dbReference>
<dbReference type="InterPro" id="IPR011854">
    <property type="entry name" value="HypE"/>
</dbReference>
<dbReference type="CDD" id="cd06061">
    <property type="entry name" value="PurM-like1"/>
    <property type="match status" value="1"/>
</dbReference>
<reference evidence="4 5" key="2">
    <citation type="journal article" date="2015" name="Genome Announc.">
        <title>Complete Genome Sequence of Hyperthermophilic Piezophilic Archaeon Palaeococcus pacificus DY20341T, Isolated from Deep-Sea Hydrothermal Sediments.</title>
        <authorList>
            <person name="Zeng X."/>
            <person name="Jebbar M."/>
            <person name="Shao Z."/>
        </authorList>
    </citation>
    <scope>NUCLEOTIDE SEQUENCE [LARGE SCALE GENOMIC DNA]</scope>
    <source>
        <strain evidence="4 5">DY20341</strain>
    </source>
</reference>
<dbReference type="EMBL" id="CP006019">
    <property type="protein sequence ID" value="AIF68960.1"/>
    <property type="molecule type" value="Genomic_DNA"/>
</dbReference>
<evidence type="ECO:0000313" key="4">
    <source>
        <dbReference type="EMBL" id="AIF68960.1"/>
    </source>
</evidence>
<dbReference type="Proteomes" id="UP000027981">
    <property type="component" value="Chromosome"/>
</dbReference>
<dbReference type="SUPFAM" id="SSF55326">
    <property type="entry name" value="PurM N-terminal domain-like"/>
    <property type="match status" value="1"/>
</dbReference>
<evidence type="ECO:0000256" key="1">
    <source>
        <dbReference type="ARBA" id="ARBA00006243"/>
    </source>
</evidence>
<evidence type="ECO:0000259" key="2">
    <source>
        <dbReference type="Pfam" id="PF00586"/>
    </source>
</evidence>
<dbReference type="Gene3D" id="3.30.1330.10">
    <property type="entry name" value="PurM-like, N-terminal domain"/>
    <property type="match status" value="1"/>
</dbReference>
<dbReference type="Pfam" id="PF00586">
    <property type="entry name" value="AIRS"/>
    <property type="match status" value="1"/>
</dbReference>
<dbReference type="AlphaFoldDB" id="A0A075LQH3"/>
<dbReference type="GO" id="GO:0051604">
    <property type="term" value="P:protein maturation"/>
    <property type="evidence" value="ECO:0007669"/>
    <property type="project" value="TreeGrafter"/>
</dbReference>
<dbReference type="PANTHER" id="PTHR30303:SF4">
    <property type="entry name" value="HYDROGENASE EXPRESSION_FORMATION PROTEIN HYPE"/>
    <property type="match status" value="1"/>
</dbReference>
<organism evidence="4 5">
    <name type="scientific">Palaeococcus pacificus DY20341</name>
    <dbReference type="NCBI Taxonomy" id="1343739"/>
    <lineage>
        <taxon>Archaea</taxon>
        <taxon>Methanobacteriati</taxon>
        <taxon>Methanobacteriota</taxon>
        <taxon>Thermococci</taxon>
        <taxon>Thermococcales</taxon>
        <taxon>Thermococcaceae</taxon>
        <taxon>Palaeococcus</taxon>
    </lineage>
</organism>
<feature type="domain" description="PurM-like C-terminal" evidence="3">
    <location>
        <begin position="153"/>
        <end position="304"/>
    </location>
</feature>
<dbReference type="PANTHER" id="PTHR30303">
    <property type="entry name" value="HYDROGENASE ISOENZYMES FORMATION PROTEIN HYPE"/>
    <property type="match status" value="1"/>
</dbReference>
<sequence>MLPLGKVRSEILNEIILNNVGIEDLKIVIGPREGFDSAVLEYDEENYLIVATDPVLGVPREHFGFFTYHFASSDVAVFGAKPRWLIVDLLLPMGTTKGELKALMEELNGECLKYNTSILGGHTGVYSTIRDITATTTALGLVKKEELKLPIAKPGDEIIITKGIGIEFAVGVAWFKGQELKKKLSQREVSQLKEMYKLETVVRDALTVRELVRGMHDATEGGLTALHEIADNSNVGFVVYEDKIHSPPLVKKVLDFYGVNPLTVSSTGALIIISPKENTNKIIEELHKAGIEGFAIGKFTAEKERLLIKGKDVEEFPKFESDAYAEIY</sequence>
<dbReference type="Pfam" id="PF02769">
    <property type="entry name" value="AIRS_C"/>
    <property type="match status" value="1"/>
</dbReference>
<name>A0A075LQH3_9EURY</name>
<dbReference type="InterPro" id="IPR016188">
    <property type="entry name" value="PurM-like_N"/>
</dbReference>
<dbReference type="SUPFAM" id="SSF56042">
    <property type="entry name" value="PurM C-terminal domain-like"/>
    <property type="match status" value="1"/>
</dbReference>
<feature type="domain" description="PurM-like N-terminal" evidence="2">
    <location>
        <begin position="36"/>
        <end position="142"/>
    </location>
</feature>
<dbReference type="OrthoDB" id="31494at2157"/>
<dbReference type="GeneID" id="24841660"/>
<dbReference type="STRING" id="1343739.PAP_02660"/>
<reference evidence="5" key="1">
    <citation type="submission" date="2013-06" db="EMBL/GenBank/DDBJ databases">
        <title>Complete Genome Sequence of Hyperthermophilic Palaeococcus pacificus DY20341T, Isolated from a Deep-Sea Hydrothermal Sediments.</title>
        <authorList>
            <person name="Zeng X."/>
            <person name="Shao Z."/>
        </authorList>
    </citation>
    <scope>NUCLEOTIDE SEQUENCE [LARGE SCALE GENOMIC DNA]</scope>
    <source>
        <strain evidence="5">DY20341</strain>
    </source>
</reference>
<evidence type="ECO:0000259" key="3">
    <source>
        <dbReference type="Pfam" id="PF02769"/>
    </source>
</evidence>